<dbReference type="Proteomes" id="UP000326396">
    <property type="component" value="Linkage Group LG12"/>
</dbReference>
<reference evidence="3 4" key="1">
    <citation type="submission" date="2019-05" db="EMBL/GenBank/DDBJ databases">
        <title>Mikania micrantha, genome provides insights into the molecular mechanism of rapid growth.</title>
        <authorList>
            <person name="Liu B."/>
        </authorList>
    </citation>
    <scope>NUCLEOTIDE SEQUENCE [LARGE SCALE GENOMIC DNA]</scope>
    <source>
        <strain evidence="3">NLD-2019</strain>
        <tissue evidence="3">Leaf</tissue>
    </source>
</reference>
<sequence>MKTPSFLFLQLTLTFFLAFAHYNLNRAVGPLPDAPDSVDLQAAASSGEPEPETTGTPSTVLPAAEGSGQQVQVRGGPESVGSSAATTRWTATANGSEGSDATQ</sequence>
<accession>A0A5N6PHY1</accession>
<dbReference type="AlphaFoldDB" id="A0A5N6PHY1"/>
<feature type="region of interest" description="Disordered" evidence="1">
    <location>
        <begin position="28"/>
        <end position="103"/>
    </location>
</feature>
<keyword evidence="4" id="KW-1185">Reference proteome</keyword>
<evidence type="ECO:0000256" key="1">
    <source>
        <dbReference type="SAM" id="MobiDB-lite"/>
    </source>
</evidence>
<evidence type="ECO:0000313" key="4">
    <source>
        <dbReference type="Proteomes" id="UP000326396"/>
    </source>
</evidence>
<feature type="chain" id="PRO_5024275318" evidence="2">
    <location>
        <begin position="21"/>
        <end position="103"/>
    </location>
</feature>
<comment type="caution">
    <text evidence="3">The sequence shown here is derived from an EMBL/GenBank/DDBJ whole genome shotgun (WGS) entry which is preliminary data.</text>
</comment>
<feature type="compositionally biased region" description="Polar residues" evidence="1">
    <location>
        <begin position="94"/>
        <end position="103"/>
    </location>
</feature>
<protein>
    <submittedName>
        <fullName evidence="3">Uncharacterized protein</fullName>
    </submittedName>
</protein>
<feature type="compositionally biased region" description="Low complexity" evidence="1">
    <location>
        <begin position="84"/>
        <end position="93"/>
    </location>
</feature>
<keyword evidence="2" id="KW-0732">Signal</keyword>
<name>A0A5N6PHY1_9ASTR</name>
<feature type="signal peptide" evidence="2">
    <location>
        <begin position="1"/>
        <end position="20"/>
    </location>
</feature>
<dbReference type="EMBL" id="SZYD01000004">
    <property type="protein sequence ID" value="KAD6453543.1"/>
    <property type="molecule type" value="Genomic_DNA"/>
</dbReference>
<feature type="compositionally biased region" description="Low complexity" evidence="1">
    <location>
        <begin position="45"/>
        <end position="59"/>
    </location>
</feature>
<proteinExistence type="predicted"/>
<evidence type="ECO:0000256" key="2">
    <source>
        <dbReference type="SAM" id="SignalP"/>
    </source>
</evidence>
<gene>
    <name evidence="3" type="ORF">E3N88_08248</name>
</gene>
<organism evidence="3 4">
    <name type="scientific">Mikania micrantha</name>
    <name type="common">bitter vine</name>
    <dbReference type="NCBI Taxonomy" id="192012"/>
    <lineage>
        <taxon>Eukaryota</taxon>
        <taxon>Viridiplantae</taxon>
        <taxon>Streptophyta</taxon>
        <taxon>Embryophyta</taxon>
        <taxon>Tracheophyta</taxon>
        <taxon>Spermatophyta</taxon>
        <taxon>Magnoliopsida</taxon>
        <taxon>eudicotyledons</taxon>
        <taxon>Gunneridae</taxon>
        <taxon>Pentapetalae</taxon>
        <taxon>asterids</taxon>
        <taxon>campanulids</taxon>
        <taxon>Asterales</taxon>
        <taxon>Asteraceae</taxon>
        <taxon>Asteroideae</taxon>
        <taxon>Heliantheae alliance</taxon>
        <taxon>Eupatorieae</taxon>
        <taxon>Mikania</taxon>
    </lineage>
</organism>
<evidence type="ECO:0000313" key="3">
    <source>
        <dbReference type="EMBL" id="KAD6453543.1"/>
    </source>
</evidence>